<reference evidence="1 2" key="1">
    <citation type="submission" date="2024-11" db="EMBL/GenBank/DDBJ databases">
        <title>Adaptive evolution of stress response genes in parasites aligns with host niche diversity.</title>
        <authorList>
            <person name="Hahn C."/>
            <person name="Resl P."/>
        </authorList>
    </citation>
    <scope>NUCLEOTIDE SEQUENCE [LARGE SCALE GENOMIC DNA]</scope>
    <source>
        <strain evidence="1">EGGRZ-B1_66</strain>
        <tissue evidence="1">Body</tissue>
    </source>
</reference>
<keyword evidence="2" id="KW-1185">Reference proteome</keyword>
<proteinExistence type="predicted"/>
<evidence type="ECO:0000313" key="2">
    <source>
        <dbReference type="Proteomes" id="UP001626550"/>
    </source>
</evidence>
<gene>
    <name evidence="1" type="ORF">Ciccas_012913</name>
</gene>
<name>A0ABD2PNF2_9PLAT</name>
<organism evidence="1 2">
    <name type="scientific">Cichlidogyrus casuarinus</name>
    <dbReference type="NCBI Taxonomy" id="1844966"/>
    <lineage>
        <taxon>Eukaryota</taxon>
        <taxon>Metazoa</taxon>
        <taxon>Spiralia</taxon>
        <taxon>Lophotrochozoa</taxon>
        <taxon>Platyhelminthes</taxon>
        <taxon>Monogenea</taxon>
        <taxon>Monopisthocotylea</taxon>
        <taxon>Dactylogyridea</taxon>
        <taxon>Ancyrocephalidae</taxon>
        <taxon>Cichlidogyrus</taxon>
    </lineage>
</organism>
<accession>A0ABD2PNF2</accession>
<evidence type="ECO:0000313" key="1">
    <source>
        <dbReference type="EMBL" id="KAL3308553.1"/>
    </source>
</evidence>
<dbReference type="EMBL" id="JBJKFK010005048">
    <property type="protein sequence ID" value="KAL3308553.1"/>
    <property type="molecule type" value="Genomic_DNA"/>
</dbReference>
<protein>
    <submittedName>
        <fullName evidence="1">Uncharacterized protein</fullName>
    </submittedName>
</protein>
<sequence length="79" mass="8890">MSLFSHLKELLAFGHKVAVVHLDKIPHEHLVQKCLVPFGSVWLCPLGPILFQASVADLQFASLGPGFRMCKYEDTLRTR</sequence>
<dbReference type="AlphaFoldDB" id="A0ABD2PNF2"/>
<dbReference type="Proteomes" id="UP001626550">
    <property type="component" value="Unassembled WGS sequence"/>
</dbReference>
<comment type="caution">
    <text evidence="1">The sequence shown here is derived from an EMBL/GenBank/DDBJ whole genome shotgun (WGS) entry which is preliminary data.</text>
</comment>